<dbReference type="GO" id="GO:0005524">
    <property type="term" value="F:ATP binding"/>
    <property type="evidence" value="ECO:0007669"/>
    <property type="project" value="UniProtKB-KW"/>
</dbReference>
<evidence type="ECO:0000313" key="4">
    <source>
        <dbReference type="Proteomes" id="UP001500420"/>
    </source>
</evidence>
<dbReference type="Gene3D" id="3.30.230.10">
    <property type="match status" value="1"/>
</dbReference>
<accession>A0AAV3T5P8</accession>
<dbReference type="AlphaFoldDB" id="A0AAV3T5P8"/>
<keyword evidence="1" id="KW-0808">Transferase</keyword>
<sequence>MSDEATAFVPGHVTGFFTVSEDDDPTKAGSQGAGLALTDGVEVTVRPADEREMYLDGASIDVEPVERVLDALDADAVVTAESELPLGSGFGVSGALSLGTALAANRALGLALSENELVTIAHGAEVQSGTGLGDVVAQARGGVPIRLEPGGPQHNLLDAVPARARVEYVTFGELDTEAVLGGETDPIDEAGERALSRVVREPTLSSFIFASRRFAREAELLSERVGEAIQDVSEAGGQASMAMLGETVFALGTGLTDAGYDPEVCATHPAGAMLR</sequence>
<keyword evidence="1" id="KW-0547">Nucleotide-binding</keyword>
<gene>
    <name evidence="3" type="ORF">GCM10009020_01010</name>
</gene>
<comment type="similarity">
    <text evidence="1">Belongs to the GHMP kinase family. PoK subfamily.</text>
</comment>
<reference evidence="3 4" key="1">
    <citation type="journal article" date="2019" name="Int. J. Syst. Evol. Microbiol.">
        <title>The Global Catalogue of Microorganisms (GCM) 10K type strain sequencing project: providing services to taxonomists for standard genome sequencing and annotation.</title>
        <authorList>
            <consortium name="The Broad Institute Genomics Platform"/>
            <consortium name="The Broad Institute Genome Sequencing Center for Infectious Disease"/>
            <person name="Wu L."/>
            <person name="Ma J."/>
        </authorList>
    </citation>
    <scope>NUCLEOTIDE SEQUENCE [LARGE SCALE GENOMIC DNA]</scope>
    <source>
        <strain evidence="3 4">JCM 16328</strain>
    </source>
</reference>
<dbReference type="EC" id="2.7.1.169" evidence="1"/>
<evidence type="ECO:0000256" key="1">
    <source>
        <dbReference type="HAMAP-Rule" id="MF_02223"/>
    </source>
</evidence>
<comment type="function">
    <text evidence="1">Phosphorylates (R)-pantoate to form (R)-4-phosphopantoate in the CoA biosynthesis pathway.</text>
</comment>
<organism evidence="3 4">
    <name type="scientific">Natronoarchaeum mannanilyticum</name>
    <dbReference type="NCBI Taxonomy" id="926360"/>
    <lineage>
        <taxon>Archaea</taxon>
        <taxon>Methanobacteriati</taxon>
        <taxon>Methanobacteriota</taxon>
        <taxon>Stenosarchaea group</taxon>
        <taxon>Halobacteria</taxon>
        <taxon>Halobacteriales</taxon>
        <taxon>Natronoarchaeaceae</taxon>
    </lineage>
</organism>
<evidence type="ECO:0000313" key="3">
    <source>
        <dbReference type="EMBL" id="GAA0660743.1"/>
    </source>
</evidence>
<comment type="catalytic activity">
    <reaction evidence="1">
        <text>(R)-pantoate + ATP = (R)-4-phosphopantoate + ADP + H(+)</text>
        <dbReference type="Rhea" id="RHEA:28246"/>
        <dbReference type="ChEBI" id="CHEBI:15378"/>
        <dbReference type="ChEBI" id="CHEBI:15980"/>
        <dbReference type="ChEBI" id="CHEBI:30616"/>
        <dbReference type="ChEBI" id="CHEBI:61294"/>
        <dbReference type="ChEBI" id="CHEBI:456216"/>
        <dbReference type="EC" id="2.7.1.169"/>
    </reaction>
</comment>
<protein>
    <recommendedName>
        <fullName evidence="1">Pantoate kinase</fullName>
        <shortName evidence="1">PoK</shortName>
        <ecNumber evidence="1">2.7.1.169</ecNumber>
    </recommendedName>
</protein>
<dbReference type="EMBL" id="BAAADV010000001">
    <property type="protein sequence ID" value="GAA0660743.1"/>
    <property type="molecule type" value="Genomic_DNA"/>
</dbReference>
<feature type="domain" description="GHMP kinase N-terminal" evidence="2">
    <location>
        <begin position="75"/>
        <end position="142"/>
    </location>
</feature>
<dbReference type="SUPFAM" id="SSF54211">
    <property type="entry name" value="Ribosomal protein S5 domain 2-like"/>
    <property type="match status" value="1"/>
</dbReference>
<keyword evidence="4" id="KW-1185">Reference proteome</keyword>
<name>A0AAV3T5P8_9EURY</name>
<evidence type="ECO:0000259" key="2">
    <source>
        <dbReference type="Pfam" id="PF00288"/>
    </source>
</evidence>
<dbReference type="InterPro" id="IPR012043">
    <property type="entry name" value="PoK"/>
</dbReference>
<keyword evidence="1" id="KW-0173">Coenzyme A biosynthesis</keyword>
<dbReference type="Proteomes" id="UP001500420">
    <property type="component" value="Unassembled WGS sequence"/>
</dbReference>
<keyword evidence="1" id="KW-0067">ATP-binding</keyword>
<comment type="caution">
    <text evidence="3">The sequence shown here is derived from an EMBL/GenBank/DDBJ whole genome shotgun (WGS) entry which is preliminary data.</text>
</comment>
<dbReference type="PANTHER" id="PTHR42282:SF1">
    <property type="entry name" value="PANTOATE KINASE"/>
    <property type="match status" value="1"/>
</dbReference>
<dbReference type="Pfam" id="PF00288">
    <property type="entry name" value="GHMP_kinases_N"/>
    <property type="match status" value="1"/>
</dbReference>
<dbReference type="InterPro" id="IPR014721">
    <property type="entry name" value="Ribsml_uS5_D2-typ_fold_subgr"/>
</dbReference>
<dbReference type="HAMAP" id="MF_02223">
    <property type="entry name" value="Pantoate_kinase"/>
    <property type="match status" value="1"/>
</dbReference>
<comment type="pathway">
    <text evidence="1">Cofactor biosynthesis; coenzyme A biosynthesis.</text>
</comment>
<dbReference type="GO" id="GO:0015937">
    <property type="term" value="P:coenzyme A biosynthetic process"/>
    <property type="evidence" value="ECO:0007669"/>
    <property type="project" value="UniProtKB-UniRule"/>
</dbReference>
<dbReference type="PIRSF" id="PIRSF016896">
    <property type="entry name" value="GHMP_arc_MJ0969"/>
    <property type="match status" value="1"/>
</dbReference>
<dbReference type="RefSeq" id="WP_343771853.1">
    <property type="nucleotide sequence ID" value="NZ_BAAADV010000001.1"/>
</dbReference>
<keyword evidence="1 3" id="KW-0418">Kinase</keyword>
<dbReference type="GO" id="GO:0016301">
    <property type="term" value="F:kinase activity"/>
    <property type="evidence" value="ECO:0007669"/>
    <property type="project" value="UniProtKB-UniRule"/>
</dbReference>
<dbReference type="InterPro" id="IPR006204">
    <property type="entry name" value="GHMP_kinase_N_dom"/>
</dbReference>
<dbReference type="PANTHER" id="PTHR42282">
    <property type="entry name" value="PANTOATE KINASE-RELATED"/>
    <property type="match status" value="1"/>
</dbReference>
<dbReference type="InterPro" id="IPR020568">
    <property type="entry name" value="Ribosomal_Su5_D2-typ_SF"/>
</dbReference>
<proteinExistence type="inferred from homology"/>